<protein>
    <submittedName>
        <fullName evidence="2">Uncharacterized protein</fullName>
    </submittedName>
</protein>
<keyword evidence="1" id="KW-1133">Transmembrane helix</keyword>
<keyword evidence="1" id="KW-0812">Transmembrane</keyword>
<gene>
    <name evidence="2" type="ORF">HK44_003995</name>
</gene>
<dbReference type="PATRIC" id="fig|1042209.11.peg.3156"/>
<accession>A0A010SSW2</accession>
<dbReference type="Proteomes" id="UP000022611">
    <property type="component" value="Unassembled WGS sequence"/>
</dbReference>
<organism evidence="2 3">
    <name type="scientific">Pseudomonas fluorescens HK44</name>
    <dbReference type="NCBI Taxonomy" id="1042209"/>
    <lineage>
        <taxon>Bacteria</taxon>
        <taxon>Pseudomonadati</taxon>
        <taxon>Pseudomonadota</taxon>
        <taxon>Gammaproteobacteria</taxon>
        <taxon>Pseudomonadales</taxon>
        <taxon>Pseudomonadaceae</taxon>
        <taxon>Pseudomonas</taxon>
    </lineage>
</organism>
<evidence type="ECO:0000313" key="2">
    <source>
        <dbReference type="EMBL" id="EXF94073.1"/>
    </source>
</evidence>
<feature type="transmembrane region" description="Helical" evidence="1">
    <location>
        <begin position="24"/>
        <end position="42"/>
    </location>
</feature>
<dbReference type="AlphaFoldDB" id="A0A010SSW2"/>
<evidence type="ECO:0000256" key="1">
    <source>
        <dbReference type="SAM" id="Phobius"/>
    </source>
</evidence>
<dbReference type="HOGENOM" id="CLU_1347962_0_0_6"/>
<name>A0A010SSW2_PSEFL</name>
<proteinExistence type="predicted"/>
<feature type="transmembrane region" description="Helical" evidence="1">
    <location>
        <begin position="48"/>
        <end position="70"/>
    </location>
</feature>
<sequence>MLALDCKAVTEETSKATDATRQSVTAIATALTVGLGLIAARISVQVNAYLISIVMVVAVAYTVISVFSGWKFISIQKKLREEWQPKLYRYLSTDEFNKMVKEPIGQVERVFFNVARYGLGVLSVVALGVILFAFVHVDQALPPPVPPPSVMPKKQPRPDVHSERTSLDPWTITIHASVVCDPPRKGGTGLIARPPPCCSNSGV</sequence>
<keyword evidence="1" id="KW-0472">Membrane</keyword>
<dbReference type="EMBL" id="AFOY02000015">
    <property type="protein sequence ID" value="EXF94073.1"/>
    <property type="molecule type" value="Genomic_DNA"/>
</dbReference>
<reference evidence="2 3" key="1">
    <citation type="journal article" date="2011" name="J. Bacteriol.">
        <title>Draft genome sequence of the polycyclic aromatic hydrocarbon-degrading, genetically engineered bioluminescent bioreporter Pseudomonas fluorescens HK44.</title>
        <authorList>
            <person name="Chauhan A."/>
            <person name="Layton A.C."/>
            <person name="Williams D.E."/>
            <person name="Smartt A.E."/>
            <person name="Ripp S."/>
            <person name="Karpinets T.V."/>
            <person name="Brown S.D."/>
            <person name="Sayler G.S."/>
        </authorList>
    </citation>
    <scope>NUCLEOTIDE SEQUENCE [LARGE SCALE GENOMIC DNA]</scope>
    <source>
        <strain evidence="2 3">HK44</strain>
    </source>
</reference>
<comment type="caution">
    <text evidence="2">The sequence shown here is derived from an EMBL/GenBank/DDBJ whole genome shotgun (WGS) entry which is preliminary data.</text>
</comment>
<feature type="transmembrane region" description="Helical" evidence="1">
    <location>
        <begin position="117"/>
        <end position="137"/>
    </location>
</feature>
<evidence type="ECO:0000313" key="3">
    <source>
        <dbReference type="Proteomes" id="UP000022611"/>
    </source>
</evidence>